<dbReference type="Proteomes" id="UP000217736">
    <property type="component" value="Chromosome"/>
</dbReference>
<dbReference type="InterPro" id="IPR050266">
    <property type="entry name" value="AB_hydrolase_sf"/>
</dbReference>
<dbReference type="KEGG" id="mshg:MSG_04194"/>
<dbReference type="PIRSF" id="PIRSF017388">
    <property type="entry name" value="Esterase_lipase"/>
    <property type="match status" value="1"/>
</dbReference>
<dbReference type="RefSeq" id="WP_096442621.1">
    <property type="nucleotide sequence ID" value="NZ_AP018164.1"/>
</dbReference>
<dbReference type="AlphaFoldDB" id="A0A1Z4EMX9"/>
<organism evidence="1 2">
    <name type="scientific">Mycobacterium shigaense</name>
    <dbReference type="NCBI Taxonomy" id="722731"/>
    <lineage>
        <taxon>Bacteria</taxon>
        <taxon>Bacillati</taxon>
        <taxon>Actinomycetota</taxon>
        <taxon>Actinomycetes</taxon>
        <taxon>Mycobacteriales</taxon>
        <taxon>Mycobacteriaceae</taxon>
        <taxon>Mycobacterium</taxon>
        <taxon>Mycobacterium simiae complex</taxon>
    </lineage>
</organism>
<dbReference type="EMBL" id="AP018164">
    <property type="protein sequence ID" value="BAX94315.1"/>
    <property type="molecule type" value="Genomic_DNA"/>
</dbReference>
<proteinExistence type="predicted"/>
<dbReference type="Pfam" id="PF12697">
    <property type="entry name" value="Abhydrolase_6"/>
    <property type="match status" value="1"/>
</dbReference>
<dbReference type="OrthoDB" id="3810256at2"/>
<evidence type="ECO:0000313" key="2">
    <source>
        <dbReference type="Proteomes" id="UP000217736"/>
    </source>
</evidence>
<dbReference type="InterPro" id="IPR012354">
    <property type="entry name" value="Esterase_lipase"/>
</dbReference>
<dbReference type="SUPFAM" id="SSF53474">
    <property type="entry name" value="alpha/beta-Hydrolases"/>
    <property type="match status" value="1"/>
</dbReference>
<dbReference type="Gene3D" id="3.40.50.1820">
    <property type="entry name" value="alpha/beta hydrolase"/>
    <property type="match status" value="1"/>
</dbReference>
<dbReference type="PANTHER" id="PTHR43798">
    <property type="entry name" value="MONOACYLGLYCEROL LIPASE"/>
    <property type="match status" value="1"/>
</dbReference>
<gene>
    <name evidence="1" type="primary">yvaK</name>
    <name evidence="1" type="ORF">MSG_04194</name>
</gene>
<protein>
    <submittedName>
        <fullName evidence="1">Carboxylesterase</fullName>
    </submittedName>
</protein>
<keyword evidence="2" id="KW-1185">Reference proteome</keyword>
<sequence>MIPSKPAILLLHGLTGNPGIFGELPEHLSRLGYLCSTPTLPGHGTVLDDMYGTTWDDWLAKAQSAASEALDRSKSLVVIGLSLGATLALTLATPLQEHILGLVLINPLICPAPDLKQQLREAAAEGETLLAPFGGDIKDPHVSATDYGAVPIESFLSALDAVDEVQPSLSAIKIPTLILASRNDDVLDATAAAEHLSATMPDTSAVLLDKGGHLAPIDYDKDEVASAISTFIRGLI</sequence>
<dbReference type="GO" id="GO:0052689">
    <property type="term" value="F:carboxylic ester hydrolase activity"/>
    <property type="evidence" value="ECO:0007669"/>
    <property type="project" value="InterPro"/>
</dbReference>
<accession>A0A1Z4EMX9</accession>
<reference evidence="2" key="1">
    <citation type="submission" date="2017-06" db="EMBL/GenBank/DDBJ databases">
        <title>Complete Genome Sequence of Mycobacterium shigaense.</title>
        <authorList>
            <person name="Fukano H."/>
            <person name="Yoshida M."/>
            <person name="Kazumi Y."/>
            <person name="Ogura Y."/>
            <person name="Mitarai S."/>
            <person name="Hayashi T."/>
            <person name="Hoshino Y."/>
        </authorList>
    </citation>
    <scope>NUCLEOTIDE SEQUENCE [LARGE SCALE GENOMIC DNA]</scope>
    <source>
        <strain evidence="2">UN-152</strain>
    </source>
</reference>
<dbReference type="InterPro" id="IPR000073">
    <property type="entry name" value="AB_hydrolase_1"/>
</dbReference>
<evidence type="ECO:0000313" key="1">
    <source>
        <dbReference type="EMBL" id="BAX94315.1"/>
    </source>
</evidence>
<dbReference type="InterPro" id="IPR029058">
    <property type="entry name" value="AB_hydrolase_fold"/>
</dbReference>
<name>A0A1Z4EMX9_9MYCO</name>